<dbReference type="EMBL" id="AJWZ01002852">
    <property type="protein sequence ID" value="EKC69820.1"/>
    <property type="molecule type" value="Genomic_DNA"/>
</dbReference>
<dbReference type="AlphaFoldDB" id="K1TUD0"/>
<gene>
    <name evidence="1" type="ORF">OBE_04219</name>
</gene>
<proteinExistence type="predicted"/>
<accession>K1TUD0</accession>
<sequence length="124" mass="14327">MSNVRRIYVEKKEPYAVKAKELHDELKNYLGIDVAKVREFIRYDVENISDEVFARACKTVFSEPPVDDLYEETIEIPADAKVFSVEFLPGQFDQRADSAVQCVKFLKEDEEPVIRTAVTYMIEG</sequence>
<reference evidence="1" key="1">
    <citation type="journal article" date="2013" name="Environ. Microbiol.">
        <title>Microbiota from the distal guts of lean and obese adolescents exhibit partial functional redundancy besides clear differences in community structure.</title>
        <authorList>
            <person name="Ferrer M."/>
            <person name="Ruiz A."/>
            <person name="Lanza F."/>
            <person name="Haange S.B."/>
            <person name="Oberbach A."/>
            <person name="Till H."/>
            <person name="Bargiela R."/>
            <person name="Campoy C."/>
            <person name="Segura M.T."/>
            <person name="Richter M."/>
            <person name="von Bergen M."/>
            <person name="Seifert J."/>
            <person name="Suarez A."/>
        </authorList>
    </citation>
    <scope>NUCLEOTIDE SEQUENCE</scope>
</reference>
<evidence type="ECO:0000313" key="1">
    <source>
        <dbReference type="EMBL" id="EKC69820.1"/>
    </source>
</evidence>
<comment type="caution">
    <text evidence="1">The sequence shown here is derived from an EMBL/GenBank/DDBJ whole genome shotgun (WGS) entry which is preliminary data.</text>
</comment>
<protein>
    <submittedName>
        <fullName evidence="1">Phosphoribosylformylglycinamidine synthase</fullName>
    </submittedName>
</protein>
<organism evidence="1">
    <name type="scientific">human gut metagenome</name>
    <dbReference type="NCBI Taxonomy" id="408170"/>
    <lineage>
        <taxon>unclassified sequences</taxon>
        <taxon>metagenomes</taxon>
        <taxon>organismal metagenomes</taxon>
    </lineage>
</organism>
<feature type="non-terminal residue" evidence="1">
    <location>
        <position position="124"/>
    </location>
</feature>
<name>K1TUD0_9ZZZZ</name>